<dbReference type="InterPro" id="IPR027475">
    <property type="entry name" value="Asparaginase/glutaminase_AS2"/>
</dbReference>
<dbReference type="InterPro" id="IPR036152">
    <property type="entry name" value="Asp/glu_Ase-like_sf"/>
</dbReference>
<dbReference type="RefSeq" id="WP_123659235.1">
    <property type="nucleotide sequence ID" value="NZ_AYKG01000059.1"/>
</dbReference>
<dbReference type="PIRSF" id="PIRSF001220">
    <property type="entry name" value="L-ASNase_gatD"/>
    <property type="match status" value="1"/>
</dbReference>
<comment type="caution">
    <text evidence="5">The sequence shown here is derived from an EMBL/GenBank/DDBJ whole genome shotgun (WGS) entry which is preliminary data.</text>
</comment>
<evidence type="ECO:0000256" key="3">
    <source>
        <dbReference type="PROSITE-ProRule" id="PRU10100"/>
    </source>
</evidence>
<dbReference type="AlphaFoldDB" id="A0A423PG75"/>
<dbReference type="PROSITE" id="PS51732">
    <property type="entry name" value="ASN_GLN_ASE_3"/>
    <property type="match status" value="1"/>
</dbReference>
<organism evidence="5 6">
    <name type="scientific">Salinisphaera japonica YTM-1</name>
    <dbReference type="NCBI Taxonomy" id="1209778"/>
    <lineage>
        <taxon>Bacteria</taxon>
        <taxon>Pseudomonadati</taxon>
        <taxon>Pseudomonadota</taxon>
        <taxon>Gammaproteobacteria</taxon>
        <taxon>Salinisphaerales</taxon>
        <taxon>Salinisphaeraceae</taxon>
        <taxon>Salinisphaera</taxon>
    </lineage>
</organism>
<dbReference type="EMBL" id="AYKG01000059">
    <property type="protein sequence ID" value="ROO24617.1"/>
    <property type="molecule type" value="Genomic_DNA"/>
</dbReference>
<feature type="active site" evidence="3">
    <location>
        <position position="95"/>
    </location>
</feature>
<evidence type="ECO:0000313" key="6">
    <source>
        <dbReference type="Proteomes" id="UP000285310"/>
    </source>
</evidence>
<dbReference type="PROSITE" id="PS00917">
    <property type="entry name" value="ASN_GLN_ASE_2"/>
    <property type="match status" value="1"/>
</dbReference>
<reference evidence="5 6" key="1">
    <citation type="submission" date="2013-10" db="EMBL/GenBank/DDBJ databases">
        <title>Salinisphaera japonica YTM-1 Genome Sequencing.</title>
        <authorList>
            <person name="Lai Q."/>
            <person name="Li C."/>
            <person name="Shao Z."/>
        </authorList>
    </citation>
    <scope>NUCLEOTIDE SEQUENCE [LARGE SCALE GENOMIC DNA]</scope>
    <source>
        <strain evidence="5 6">YTM-1</strain>
    </source>
</reference>
<feature type="domain" description="L-asparaginase N-terminal" evidence="4">
    <location>
        <begin position="10"/>
        <end position="166"/>
    </location>
</feature>
<accession>A0A423PG75</accession>
<dbReference type="GO" id="GO:0004067">
    <property type="term" value="F:asparaginase activity"/>
    <property type="evidence" value="ECO:0007669"/>
    <property type="project" value="UniProtKB-UniRule"/>
</dbReference>
<evidence type="ECO:0000256" key="2">
    <source>
        <dbReference type="PIRSR" id="PIRSR001220-2"/>
    </source>
</evidence>
<dbReference type="Proteomes" id="UP000285310">
    <property type="component" value="Unassembled WGS sequence"/>
</dbReference>
<dbReference type="InParanoid" id="A0A423PG75"/>
<dbReference type="PIRSF" id="PIRSF500176">
    <property type="entry name" value="L_ASNase"/>
    <property type="match status" value="1"/>
</dbReference>
<dbReference type="InterPro" id="IPR037152">
    <property type="entry name" value="L-asparaginase_N_sf"/>
</dbReference>
<dbReference type="Gene3D" id="3.40.50.1170">
    <property type="entry name" value="L-asparaginase, N-terminal domain"/>
    <property type="match status" value="1"/>
</dbReference>
<evidence type="ECO:0000256" key="1">
    <source>
        <dbReference type="PIRSR" id="PIRSR001220-1"/>
    </source>
</evidence>
<dbReference type="InterPro" id="IPR027474">
    <property type="entry name" value="L-asparaginase_N"/>
</dbReference>
<name>A0A423PG75_9GAMM</name>
<dbReference type="SUPFAM" id="SSF53774">
    <property type="entry name" value="Glutaminase/Asparaginase"/>
    <property type="match status" value="1"/>
</dbReference>
<keyword evidence="6" id="KW-1185">Reference proteome</keyword>
<dbReference type="OrthoDB" id="9788068at2"/>
<evidence type="ECO:0000313" key="5">
    <source>
        <dbReference type="EMBL" id="ROO24617.1"/>
    </source>
</evidence>
<feature type="binding site" evidence="2">
    <location>
        <begin position="95"/>
        <end position="96"/>
    </location>
    <ligand>
        <name>substrate</name>
    </ligand>
</feature>
<feature type="active site" description="O-isoaspartyl threonine intermediate" evidence="1">
    <location>
        <position position="19"/>
    </location>
</feature>
<proteinExistence type="predicted"/>
<dbReference type="Pfam" id="PF00710">
    <property type="entry name" value="Asparaginase"/>
    <property type="match status" value="1"/>
</dbReference>
<protein>
    <submittedName>
        <fullName evidence="5">L-asparaginase</fullName>
    </submittedName>
</protein>
<dbReference type="InterPro" id="IPR006034">
    <property type="entry name" value="Asparaginase/glutaminase-like"/>
</dbReference>
<gene>
    <name evidence="5" type="ORF">SAJA_13925</name>
</gene>
<feature type="binding site" evidence="2">
    <location>
        <position position="62"/>
    </location>
    <ligand>
        <name>substrate</name>
    </ligand>
</feature>
<sequence>MNASRATRFRLCLLATGGTIEKTYDAHEGRLVLGQPVIEHLVDGLTHPDIAIDIQRLMAVDSLDMQADERAAVVARIQAIEQAGTADAIVVTHGTDTLATTARAIAQQIPHPTCPIILTGAMRPYRVADSDATQNMAQAIMAARLVAPGVYGVLHGRVIAAERIEKDYERLTFIERDDVDRS</sequence>
<dbReference type="PANTHER" id="PTHR11707">
    <property type="entry name" value="L-ASPARAGINASE"/>
    <property type="match status" value="1"/>
</dbReference>
<dbReference type="PRINTS" id="PR00139">
    <property type="entry name" value="ASNGLNASE"/>
</dbReference>
<dbReference type="PANTHER" id="PTHR11707:SF28">
    <property type="entry name" value="60 KDA LYSOPHOSPHOLIPASE"/>
    <property type="match status" value="1"/>
</dbReference>
<evidence type="ECO:0000259" key="4">
    <source>
        <dbReference type="Pfam" id="PF00710"/>
    </source>
</evidence>
<dbReference type="SMART" id="SM00870">
    <property type="entry name" value="Asparaginase"/>
    <property type="match status" value="1"/>
</dbReference>